<evidence type="ECO:0000313" key="3">
    <source>
        <dbReference type="Proteomes" id="UP000318288"/>
    </source>
</evidence>
<feature type="compositionally biased region" description="Gly residues" evidence="1">
    <location>
        <begin position="633"/>
        <end position="642"/>
    </location>
</feature>
<organism evidence="2 3">
    <name type="scientific">Rubripirellula tenax</name>
    <dbReference type="NCBI Taxonomy" id="2528015"/>
    <lineage>
        <taxon>Bacteria</taxon>
        <taxon>Pseudomonadati</taxon>
        <taxon>Planctomycetota</taxon>
        <taxon>Planctomycetia</taxon>
        <taxon>Pirellulales</taxon>
        <taxon>Pirellulaceae</taxon>
        <taxon>Rubripirellula</taxon>
    </lineage>
</organism>
<comment type="caution">
    <text evidence="2">The sequence shown here is derived from an EMBL/GenBank/DDBJ whole genome shotgun (WGS) entry which is preliminary data.</text>
</comment>
<gene>
    <name evidence="2" type="ORF">Poly51_31740</name>
</gene>
<keyword evidence="3" id="KW-1185">Reference proteome</keyword>
<dbReference type="Gene3D" id="2.130.10.10">
    <property type="entry name" value="YVTN repeat-like/Quinoprotein amine dehydrogenase"/>
    <property type="match status" value="1"/>
</dbReference>
<dbReference type="SUPFAM" id="SSF50998">
    <property type="entry name" value="Quinoprotein alcohol dehydrogenase-like"/>
    <property type="match status" value="1"/>
</dbReference>
<evidence type="ECO:0000256" key="1">
    <source>
        <dbReference type="SAM" id="MobiDB-lite"/>
    </source>
</evidence>
<dbReference type="AlphaFoldDB" id="A0A5C6F080"/>
<dbReference type="InterPro" id="IPR011047">
    <property type="entry name" value="Quinoprotein_ADH-like_sf"/>
</dbReference>
<dbReference type="RefSeq" id="WP_186775580.1">
    <property type="nucleotide sequence ID" value="NZ_SJPW01000004.1"/>
</dbReference>
<reference evidence="2 3" key="1">
    <citation type="submission" date="2019-02" db="EMBL/GenBank/DDBJ databases">
        <title>Deep-cultivation of Planctomycetes and their phenomic and genomic characterization uncovers novel biology.</title>
        <authorList>
            <person name="Wiegand S."/>
            <person name="Jogler M."/>
            <person name="Boedeker C."/>
            <person name="Pinto D."/>
            <person name="Vollmers J."/>
            <person name="Rivas-Marin E."/>
            <person name="Kohn T."/>
            <person name="Peeters S.H."/>
            <person name="Heuer A."/>
            <person name="Rast P."/>
            <person name="Oberbeckmann S."/>
            <person name="Bunk B."/>
            <person name="Jeske O."/>
            <person name="Meyerdierks A."/>
            <person name="Storesund J.E."/>
            <person name="Kallscheuer N."/>
            <person name="Luecker S."/>
            <person name="Lage O.M."/>
            <person name="Pohl T."/>
            <person name="Merkel B.J."/>
            <person name="Hornburger P."/>
            <person name="Mueller R.-W."/>
            <person name="Bruemmer F."/>
            <person name="Labrenz M."/>
            <person name="Spormann A.M."/>
            <person name="Op Den Camp H."/>
            <person name="Overmann J."/>
            <person name="Amann R."/>
            <person name="Jetten M.S.M."/>
            <person name="Mascher T."/>
            <person name="Medema M.H."/>
            <person name="Devos D.P."/>
            <person name="Kaster A.-K."/>
            <person name="Ovreas L."/>
            <person name="Rohde M."/>
            <person name="Galperin M.Y."/>
            <person name="Jogler C."/>
        </authorList>
    </citation>
    <scope>NUCLEOTIDE SEQUENCE [LARGE SCALE GENOMIC DNA]</scope>
    <source>
        <strain evidence="2 3">Poly51</strain>
    </source>
</reference>
<feature type="compositionally biased region" description="Pro residues" evidence="1">
    <location>
        <begin position="618"/>
        <end position="632"/>
    </location>
</feature>
<dbReference type="Proteomes" id="UP000318288">
    <property type="component" value="Unassembled WGS sequence"/>
</dbReference>
<evidence type="ECO:0008006" key="4">
    <source>
        <dbReference type="Google" id="ProtNLM"/>
    </source>
</evidence>
<evidence type="ECO:0000313" key="2">
    <source>
        <dbReference type="EMBL" id="TWU54455.1"/>
    </source>
</evidence>
<dbReference type="InterPro" id="IPR015943">
    <property type="entry name" value="WD40/YVTN_repeat-like_dom_sf"/>
</dbReference>
<protein>
    <recommendedName>
        <fullName evidence="4">SLA1 homology domain-containing protein</fullName>
    </recommendedName>
</protein>
<name>A0A5C6F080_9BACT</name>
<proteinExistence type="predicted"/>
<accession>A0A5C6F080</accession>
<dbReference type="Gene3D" id="2.30.30.700">
    <property type="entry name" value="SLA1 homology domain 1"/>
    <property type="match status" value="1"/>
</dbReference>
<dbReference type="EMBL" id="SJPW01000004">
    <property type="protein sequence ID" value="TWU54455.1"/>
    <property type="molecule type" value="Genomic_DNA"/>
</dbReference>
<sequence length="743" mass="80632">MFRVLIVSVFVFFGTSIAIRADLPFEPGEEVEVYYLSKWRPARVLNTDRRKGIYCQYTFISLKEGWFGVNAVRREYEKDALAHARVWKAGEGEFSVIAAPIRVTATELTLRTELGKEITVPLERLSTVDQAFAKKLGAVAPTAPGAHRGSVVEMDLSTATEIAESGSVSASIAADPLRTSMQLAEGGAAFEVGNFFDKVGAIIPLGGSDQWLLASLENTFSSVKDKMPTRLMWVSIRKAQMTQMHPLPPAIQLKDYHAPSQMALTYDAGTDKPILTLWKSSPSMPQAEQKISWYGSDVASKAHYGSGDGSWARFASDRVVIFRDSQRRLVAWNAAERKAIWTATQQSAQAPTPELSPGRRYLLIPESGSLRIVDPIAGTELSTVKCEGEIRSLAIADDGKHVLILLDSSLLAVDITGQSEQRSVDVGFMDLPTTTTVHWLDSDVVCLSTTGNEMLLFSLERGIPLWRYEFDDGVSTRSVGDDRVRRTVDGHLIYAASAQSRVERGIHAGRTKTGVGVGAVRLPGDDAAGYVKYLKRDELIVFDRGDSVRIDVQAIENSDQIQTALVDQAERNGWTIDNASKNVLSAKLKRGPSQTVRYQFGSSPMSGFGGPSGMRPPGFGPRPGFGPPPGFGRPPGFGGSSPYGGQPETPAAPVQSASVQPYLSTIELTIDGQPAWRGRSSSGVPPVVRIAEGESLQRKVDEAQAPDIGFFSTVNVPESIINPEFRTGLGVSLITNQGLEKKK</sequence>
<feature type="region of interest" description="Disordered" evidence="1">
    <location>
        <begin position="603"/>
        <end position="657"/>
    </location>
</feature>